<dbReference type="PANTHER" id="PTHR47025:SF7">
    <property type="entry name" value="ACYL-COA N-ACYLTRANSFERASE WITH RING_FYVE_PHD-TYPE ZINC FINGER DOMAIN-CONTAINING PROTEIN"/>
    <property type="match status" value="1"/>
</dbReference>
<dbReference type="InterPro" id="IPR016181">
    <property type="entry name" value="Acyl_CoA_acyltransferase"/>
</dbReference>
<protein>
    <recommendedName>
        <fullName evidence="7">PHD-type domain-containing protein</fullName>
    </recommendedName>
</protein>
<dbReference type="GO" id="GO:0003682">
    <property type="term" value="F:chromatin binding"/>
    <property type="evidence" value="ECO:0007669"/>
    <property type="project" value="TreeGrafter"/>
</dbReference>
<dbReference type="InterPro" id="IPR019787">
    <property type="entry name" value="Znf_PHD-finger"/>
</dbReference>
<dbReference type="PROSITE" id="PS01359">
    <property type="entry name" value="ZF_PHD_1"/>
    <property type="match status" value="1"/>
</dbReference>
<dbReference type="GO" id="GO:0008270">
    <property type="term" value="F:zinc ion binding"/>
    <property type="evidence" value="ECO:0007669"/>
    <property type="project" value="UniProtKB-KW"/>
</dbReference>
<keyword evidence="2" id="KW-0479">Metal-binding</keyword>
<dbReference type="PROSITE" id="PS50016">
    <property type="entry name" value="ZF_PHD_2"/>
    <property type="match status" value="2"/>
</dbReference>
<name>A0AAW1NDB7_SAPOF</name>
<dbReference type="GO" id="GO:0000977">
    <property type="term" value="F:RNA polymerase II transcription regulatory region sequence-specific DNA binding"/>
    <property type="evidence" value="ECO:0007669"/>
    <property type="project" value="TreeGrafter"/>
</dbReference>
<sequence>MGKGEDYVLALPFNVVESREFRLARSELKRELGCVVSEAELLEDIPRKKLVLEGLDGNNDDIFSEISGPIVCSTVENDNASSLGTSGSQPVELGECNNAVHSGDITSESSGNSWVVTCSDEETRRRGSSSGVSTSQVTLEIPKHASTTGIRKITFKFSKSKDEHVSRLSTSGGRSVHNNKDSVIDSNDELGLDDSCDRFSYNMELKMSKKVVPDIYPTNVKKLLATGILEGAMVKYVSTSGEKEIPGKISGSGYLCGCSMCNYTNVLSAYEFEQHAGGAKTRHPNNHIFLENGKPIYSIIEGLKTAPPGLLEELVKDMAGSSFNHGSFHAWKDSLRKCNGLVQEEKKHRKIHCSFSKGHHRLSSATSLAAGPCKRSTERGMRKRDNDLHRLLFLPNGIPDGSELAYYAKGQKVLGGYKNGNGIICGHCSCEQISPSQFEAHAGWATRRQPYRHIYTANGYTLHDLAMSMVNGQNMTTGNNDDMCTVCGDRGELIPCGGCPRAYHQACLGLESVPSSDWHCPNCNDRRTDFIDSSSTSKPITGRLTRVVKKPEPECGGCVLCRANDFSVDKFDDRTVIICDQCEKEYHVGCLREAGRSDLKELPQDKWFCCHDCDSIYVALKDLVARGPIMISGSEAIKISRKLFLNGISVADNDVQWRILSGKCRQPEHLPLLSKAVSIFRECFSPITAKIGRDLIPVMVHGRNISGQEFGGMYCVLVTVKSVVVSAGLLRIFGREVAELPLVATSKGYQGKGFFQALFSRIEMLLSVLKVENLVLPAAEKAKSMWVNRFGFRDVSREQLWFYTRDYQLSEFSGTVMLEKKVGQMID</sequence>
<reference evidence="8 9" key="1">
    <citation type="submission" date="2024-03" db="EMBL/GenBank/DDBJ databases">
        <title>WGS assembly of Saponaria officinalis var. Norfolk2.</title>
        <authorList>
            <person name="Jenkins J."/>
            <person name="Shu S."/>
            <person name="Grimwood J."/>
            <person name="Barry K."/>
            <person name="Goodstein D."/>
            <person name="Schmutz J."/>
            <person name="Leebens-Mack J."/>
            <person name="Osbourn A."/>
        </authorList>
    </citation>
    <scope>NUCLEOTIDE SEQUENCE [LARGE SCALE GENOMIC DNA]</scope>
    <source>
        <strain evidence="9">cv. Norfolk2</strain>
        <strain evidence="8">JIC</strain>
        <tissue evidence="8">Leaf</tissue>
    </source>
</reference>
<organism evidence="8 9">
    <name type="scientific">Saponaria officinalis</name>
    <name type="common">Common soapwort</name>
    <name type="synonym">Lychnis saponaria</name>
    <dbReference type="NCBI Taxonomy" id="3572"/>
    <lineage>
        <taxon>Eukaryota</taxon>
        <taxon>Viridiplantae</taxon>
        <taxon>Streptophyta</taxon>
        <taxon>Embryophyta</taxon>
        <taxon>Tracheophyta</taxon>
        <taxon>Spermatophyta</taxon>
        <taxon>Magnoliopsida</taxon>
        <taxon>eudicotyledons</taxon>
        <taxon>Gunneridae</taxon>
        <taxon>Pentapetalae</taxon>
        <taxon>Caryophyllales</taxon>
        <taxon>Caryophyllaceae</taxon>
        <taxon>Caryophylleae</taxon>
        <taxon>Saponaria</taxon>
    </lineage>
</organism>
<keyword evidence="5" id="KW-0539">Nucleus</keyword>
<dbReference type="SUPFAM" id="SSF57903">
    <property type="entry name" value="FYVE/PHD zinc finger"/>
    <property type="match status" value="2"/>
</dbReference>
<dbReference type="SUPFAM" id="SSF55729">
    <property type="entry name" value="Acyl-CoA N-acyltransferases (Nat)"/>
    <property type="match status" value="1"/>
</dbReference>
<dbReference type="FunFam" id="3.30.40.10:FF:000413">
    <property type="entry name" value="PHD zinc finger protein"/>
    <property type="match status" value="1"/>
</dbReference>
<evidence type="ECO:0000256" key="4">
    <source>
        <dbReference type="ARBA" id="ARBA00022833"/>
    </source>
</evidence>
<dbReference type="EMBL" id="JBDFQZ010000001">
    <property type="protein sequence ID" value="KAK9756199.1"/>
    <property type="molecule type" value="Genomic_DNA"/>
</dbReference>
<dbReference type="InterPro" id="IPR019786">
    <property type="entry name" value="Zinc_finger_PHD-type_CS"/>
</dbReference>
<accession>A0AAW1NDB7</accession>
<dbReference type="InterPro" id="IPR001965">
    <property type="entry name" value="Znf_PHD"/>
</dbReference>
<dbReference type="InterPro" id="IPR013083">
    <property type="entry name" value="Znf_RING/FYVE/PHD"/>
</dbReference>
<keyword evidence="3 6" id="KW-0863">Zinc-finger</keyword>
<dbReference type="Pfam" id="PF23011">
    <property type="entry name" value="PHD-1st_NSD"/>
    <property type="match status" value="1"/>
</dbReference>
<dbReference type="AlphaFoldDB" id="A0AAW1NDB7"/>
<keyword evidence="9" id="KW-1185">Reference proteome</keyword>
<evidence type="ECO:0000259" key="7">
    <source>
        <dbReference type="PROSITE" id="PS50016"/>
    </source>
</evidence>
<dbReference type="Pfam" id="PF23209">
    <property type="entry name" value="IDM1_C"/>
    <property type="match status" value="1"/>
</dbReference>
<dbReference type="InterPro" id="IPR032308">
    <property type="entry name" value="TDBD"/>
</dbReference>
<evidence type="ECO:0000256" key="5">
    <source>
        <dbReference type="ARBA" id="ARBA00023242"/>
    </source>
</evidence>
<dbReference type="GO" id="GO:0045944">
    <property type="term" value="P:positive regulation of transcription by RNA polymerase II"/>
    <property type="evidence" value="ECO:0007669"/>
    <property type="project" value="TreeGrafter"/>
</dbReference>
<evidence type="ECO:0000256" key="1">
    <source>
        <dbReference type="ARBA" id="ARBA00004123"/>
    </source>
</evidence>
<dbReference type="InterPro" id="IPR056511">
    <property type="entry name" value="IDM1_C"/>
</dbReference>
<evidence type="ECO:0000256" key="3">
    <source>
        <dbReference type="ARBA" id="ARBA00022771"/>
    </source>
</evidence>
<dbReference type="SMART" id="SM00249">
    <property type="entry name" value="PHD"/>
    <property type="match status" value="2"/>
</dbReference>
<evidence type="ECO:0000256" key="2">
    <source>
        <dbReference type="ARBA" id="ARBA00022723"/>
    </source>
</evidence>
<dbReference type="InterPro" id="IPR011011">
    <property type="entry name" value="Znf_FYVE_PHD"/>
</dbReference>
<comment type="caution">
    <text evidence="8">The sequence shown here is derived from an EMBL/GenBank/DDBJ whole genome shotgun (WGS) entry which is preliminary data.</text>
</comment>
<comment type="subcellular location">
    <subcellularLocation>
        <location evidence="1">Nucleus</location>
    </subcellularLocation>
</comment>
<dbReference type="Gene3D" id="3.30.40.10">
    <property type="entry name" value="Zinc/RING finger domain, C3HC4 (zinc finger)"/>
    <property type="match status" value="2"/>
</dbReference>
<feature type="domain" description="PHD-type" evidence="7">
    <location>
        <begin position="481"/>
        <end position="526"/>
    </location>
</feature>
<dbReference type="InterPro" id="IPR059153">
    <property type="entry name" value="NSD_PHD-1st"/>
</dbReference>
<keyword evidence="4" id="KW-0862">Zinc</keyword>
<dbReference type="GO" id="GO:0042393">
    <property type="term" value="F:histone binding"/>
    <property type="evidence" value="ECO:0007669"/>
    <property type="project" value="TreeGrafter"/>
</dbReference>
<dbReference type="GO" id="GO:0005634">
    <property type="term" value="C:nucleus"/>
    <property type="evidence" value="ECO:0007669"/>
    <property type="project" value="UniProtKB-SubCell"/>
</dbReference>
<proteinExistence type="predicted"/>
<dbReference type="Proteomes" id="UP001443914">
    <property type="component" value="Unassembled WGS sequence"/>
</dbReference>
<feature type="domain" description="PHD-type" evidence="7">
    <location>
        <begin position="555"/>
        <end position="616"/>
    </location>
</feature>
<gene>
    <name evidence="8" type="ORF">RND81_01G080300</name>
</gene>
<dbReference type="Gene3D" id="3.40.630.30">
    <property type="match status" value="1"/>
</dbReference>
<dbReference type="PANTHER" id="PTHR47025">
    <property type="entry name" value="AUTOIMMUNE REGULATOR"/>
    <property type="match status" value="1"/>
</dbReference>
<evidence type="ECO:0000313" key="8">
    <source>
        <dbReference type="EMBL" id="KAK9756197.1"/>
    </source>
</evidence>
<evidence type="ECO:0000313" key="9">
    <source>
        <dbReference type="Proteomes" id="UP001443914"/>
    </source>
</evidence>
<evidence type="ECO:0000256" key="6">
    <source>
        <dbReference type="PROSITE-ProRule" id="PRU00146"/>
    </source>
</evidence>
<dbReference type="EMBL" id="JBDFQZ010000001">
    <property type="protein sequence ID" value="KAK9756197.1"/>
    <property type="molecule type" value="Genomic_DNA"/>
</dbReference>
<dbReference type="Pfam" id="PF16135">
    <property type="entry name" value="TDBD"/>
    <property type="match status" value="2"/>
</dbReference>